<name>A0ACC7NJL5_9BURK</name>
<dbReference type="EMBL" id="JAQQDW010000060">
    <property type="protein sequence ID" value="MFM0106678.1"/>
    <property type="molecule type" value="Genomic_DNA"/>
</dbReference>
<keyword evidence="2" id="KW-1185">Reference proteome</keyword>
<dbReference type="Proteomes" id="UP001629235">
    <property type="component" value="Unassembled WGS sequence"/>
</dbReference>
<organism evidence="1 2">
    <name type="scientific">Paraburkholderia rhynchosiae</name>
    <dbReference type="NCBI Taxonomy" id="487049"/>
    <lineage>
        <taxon>Bacteria</taxon>
        <taxon>Pseudomonadati</taxon>
        <taxon>Pseudomonadota</taxon>
        <taxon>Betaproteobacteria</taxon>
        <taxon>Burkholderiales</taxon>
        <taxon>Burkholderiaceae</taxon>
        <taxon>Paraburkholderia</taxon>
    </lineage>
</organism>
<reference evidence="1 2" key="1">
    <citation type="journal article" date="2024" name="Chem. Sci.">
        <title>Discovery of megapolipeptins by genome mining of a Burkholderiales bacteria collection.</title>
        <authorList>
            <person name="Paulo B.S."/>
            <person name="Recchia M.J.J."/>
            <person name="Lee S."/>
            <person name="Fergusson C.H."/>
            <person name="Romanowski S.B."/>
            <person name="Hernandez A."/>
            <person name="Krull N."/>
            <person name="Liu D.Y."/>
            <person name="Cavanagh H."/>
            <person name="Bos A."/>
            <person name="Gray C.A."/>
            <person name="Murphy B.T."/>
            <person name="Linington R.G."/>
            <person name="Eustaquio A.S."/>
        </authorList>
    </citation>
    <scope>NUCLEOTIDE SEQUENCE [LARGE SCALE GENOMIC DNA]</scope>
    <source>
        <strain evidence="1 2">RL18-126-BIB-B</strain>
    </source>
</reference>
<comment type="caution">
    <text evidence="1">The sequence shown here is derived from an EMBL/GenBank/DDBJ whole genome shotgun (WGS) entry which is preliminary data.</text>
</comment>
<proteinExistence type="predicted"/>
<accession>A0ACC7NJL5</accession>
<evidence type="ECO:0000313" key="1">
    <source>
        <dbReference type="EMBL" id="MFM0106678.1"/>
    </source>
</evidence>
<protein>
    <submittedName>
        <fullName evidence="1">Uncharacterized protein</fullName>
    </submittedName>
</protein>
<gene>
    <name evidence="1" type="ORF">PQR01_25120</name>
</gene>
<evidence type="ECO:0000313" key="2">
    <source>
        <dbReference type="Proteomes" id="UP001629235"/>
    </source>
</evidence>
<sequence>MTSAAAITHDAHDAAKTREETNASPSTARAADTNEMSGAFSKPVGEPDDNSGDKSGDRRETRRKPRQLMDKEIGNVVEGQRNMPEILSPCG</sequence>